<protein>
    <recommendedName>
        <fullName evidence="3">Fibronectin type-III domain-containing protein</fullName>
    </recommendedName>
</protein>
<name>A0A5E4QFX4_9NEOP</name>
<dbReference type="Gene3D" id="2.60.40.10">
    <property type="entry name" value="Immunoglobulins"/>
    <property type="match status" value="1"/>
</dbReference>
<feature type="non-terminal residue" evidence="1">
    <location>
        <position position="81"/>
    </location>
</feature>
<organism evidence="1 2">
    <name type="scientific">Leptidea sinapis</name>
    <dbReference type="NCBI Taxonomy" id="189913"/>
    <lineage>
        <taxon>Eukaryota</taxon>
        <taxon>Metazoa</taxon>
        <taxon>Ecdysozoa</taxon>
        <taxon>Arthropoda</taxon>
        <taxon>Hexapoda</taxon>
        <taxon>Insecta</taxon>
        <taxon>Pterygota</taxon>
        <taxon>Neoptera</taxon>
        <taxon>Endopterygota</taxon>
        <taxon>Lepidoptera</taxon>
        <taxon>Glossata</taxon>
        <taxon>Ditrysia</taxon>
        <taxon>Papilionoidea</taxon>
        <taxon>Pieridae</taxon>
        <taxon>Dismorphiinae</taxon>
        <taxon>Leptidea</taxon>
    </lineage>
</organism>
<dbReference type="InterPro" id="IPR003961">
    <property type="entry name" value="FN3_dom"/>
</dbReference>
<dbReference type="InterPro" id="IPR036116">
    <property type="entry name" value="FN3_sf"/>
</dbReference>
<accession>A0A5E4QFX4</accession>
<dbReference type="AlphaFoldDB" id="A0A5E4QFX4"/>
<evidence type="ECO:0008006" key="3">
    <source>
        <dbReference type="Google" id="ProtNLM"/>
    </source>
</evidence>
<proteinExistence type="predicted"/>
<dbReference type="EMBL" id="FZQP02002526">
    <property type="protein sequence ID" value="VVC95981.1"/>
    <property type="molecule type" value="Genomic_DNA"/>
</dbReference>
<dbReference type="InterPro" id="IPR013783">
    <property type="entry name" value="Ig-like_fold"/>
</dbReference>
<evidence type="ECO:0000313" key="2">
    <source>
        <dbReference type="Proteomes" id="UP000324832"/>
    </source>
</evidence>
<dbReference type="Proteomes" id="UP000324832">
    <property type="component" value="Unassembled WGS sequence"/>
</dbReference>
<gene>
    <name evidence="1" type="ORF">LSINAPIS_LOCUS7582</name>
</gene>
<dbReference type="CDD" id="cd00063">
    <property type="entry name" value="FN3"/>
    <property type="match status" value="1"/>
</dbReference>
<dbReference type="SUPFAM" id="SSF49265">
    <property type="entry name" value="Fibronectin type III"/>
    <property type="match status" value="1"/>
</dbReference>
<sequence length="81" mass="8526">MNELSHSSVLSVRAAPSKAVEAVRVVPITPSSVRVQWAPLGDAHWSGDARTGGYRVTYQLADYPAPAALATALARDVPAVK</sequence>
<keyword evidence="2" id="KW-1185">Reference proteome</keyword>
<reference evidence="1 2" key="1">
    <citation type="submission" date="2017-07" db="EMBL/GenBank/DDBJ databases">
        <authorList>
            <person name="Talla V."/>
            <person name="Backstrom N."/>
        </authorList>
    </citation>
    <scope>NUCLEOTIDE SEQUENCE [LARGE SCALE GENOMIC DNA]</scope>
</reference>
<evidence type="ECO:0000313" key="1">
    <source>
        <dbReference type="EMBL" id="VVC95981.1"/>
    </source>
</evidence>